<dbReference type="InterPro" id="IPR011039">
    <property type="entry name" value="TFIIF_interaction"/>
</dbReference>
<feature type="domain" description="TFIIF beta subunit HTH" evidence="8">
    <location>
        <begin position="245"/>
        <end position="308"/>
    </location>
</feature>
<dbReference type="EMBL" id="AP019298">
    <property type="protein sequence ID" value="BBG97831.1"/>
    <property type="molecule type" value="Genomic_DNA"/>
</dbReference>
<dbReference type="InterPro" id="IPR036390">
    <property type="entry name" value="WH_DNA-bd_sf"/>
</dbReference>
<dbReference type="PANTHER" id="PTHR10445:SF2">
    <property type="entry name" value="TRANSCRIPTION INITIATION FACTOR IIF, BETA SUBUNIT"/>
    <property type="match status" value="1"/>
</dbReference>
<dbReference type="SUPFAM" id="SSF50916">
    <property type="entry name" value="Rap30/74 interaction domains"/>
    <property type="match status" value="1"/>
</dbReference>
<evidence type="ECO:0000256" key="1">
    <source>
        <dbReference type="ARBA" id="ARBA00004123"/>
    </source>
</evidence>
<keyword evidence="9" id="KW-0648">Protein biosynthesis</keyword>
<accession>A0A4Y1R151</accession>
<feature type="compositionally biased region" description="Low complexity" evidence="7">
    <location>
        <begin position="45"/>
        <end position="57"/>
    </location>
</feature>
<dbReference type="GO" id="GO:0003743">
    <property type="term" value="F:translation initiation factor activity"/>
    <property type="evidence" value="ECO:0007669"/>
    <property type="project" value="UniProtKB-KW"/>
</dbReference>
<gene>
    <name evidence="9" type="ORF">Prudu_007070</name>
</gene>
<feature type="region of interest" description="Disordered" evidence="7">
    <location>
        <begin position="81"/>
        <end position="105"/>
    </location>
</feature>
<dbReference type="InterPro" id="IPR003196">
    <property type="entry name" value="TFIIF_beta"/>
</dbReference>
<name>A0A4Y1R151_PRUDU</name>
<comment type="subcellular location">
    <subcellularLocation>
        <location evidence="1">Nucleus</location>
    </subcellularLocation>
</comment>
<evidence type="ECO:0000256" key="7">
    <source>
        <dbReference type="SAM" id="MobiDB-lite"/>
    </source>
</evidence>
<keyword evidence="4" id="KW-0238">DNA-binding</keyword>
<dbReference type="GO" id="GO:0005674">
    <property type="term" value="C:transcription factor TFIIF complex"/>
    <property type="evidence" value="ECO:0007669"/>
    <property type="project" value="InterPro"/>
</dbReference>
<dbReference type="Gene3D" id="1.10.10.10">
    <property type="entry name" value="Winged helix-like DNA-binding domain superfamily/Winged helix DNA-binding domain"/>
    <property type="match status" value="1"/>
</dbReference>
<evidence type="ECO:0000256" key="6">
    <source>
        <dbReference type="ARBA" id="ARBA00023242"/>
    </source>
</evidence>
<dbReference type="AlphaFoldDB" id="A0A4Y1R151"/>
<dbReference type="InterPro" id="IPR040450">
    <property type="entry name" value="TFIIF_beta_HTH"/>
</dbReference>
<dbReference type="FunFam" id="1.10.10.10:FF:000035">
    <property type="entry name" value="General transcription factor IIF subunit 2"/>
    <property type="match status" value="1"/>
</dbReference>
<evidence type="ECO:0000256" key="3">
    <source>
        <dbReference type="ARBA" id="ARBA00023015"/>
    </source>
</evidence>
<keyword evidence="3" id="KW-0805">Transcription regulation</keyword>
<organism evidence="9">
    <name type="scientific">Prunus dulcis</name>
    <name type="common">Almond</name>
    <name type="synonym">Amygdalus dulcis</name>
    <dbReference type="NCBI Taxonomy" id="3755"/>
    <lineage>
        <taxon>Eukaryota</taxon>
        <taxon>Viridiplantae</taxon>
        <taxon>Streptophyta</taxon>
        <taxon>Embryophyta</taxon>
        <taxon>Tracheophyta</taxon>
        <taxon>Spermatophyta</taxon>
        <taxon>Magnoliopsida</taxon>
        <taxon>eudicotyledons</taxon>
        <taxon>Gunneridae</taxon>
        <taxon>Pentapetalae</taxon>
        <taxon>rosids</taxon>
        <taxon>fabids</taxon>
        <taxon>Rosales</taxon>
        <taxon>Rosaceae</taxon>
        <taxon>Amygdaloideae</taxon>
        <taxon>Amygdaleae</taxon>
        <taxon>Prunus</taxon>
    </lineage>
</organism>
<comment type="similarity">
    <text evidence="2">Belongs to the TFIIF beta subunit family.</text>
</comment>
<evidence type="ECO:0000259" key="8">
    <source>
        <dbReference type="Pfam" id="PF02270"/>
    </source>
</evidence>
<sequence>VRGSESILLEKDPEKPFVFVLSSSKAQQINKEPCGCGANMEDQKQQQQQSSNNNNANGPLETTRAERAVWLMKCPPLVAKSLKPDASSTSASASSPSDQQSSRPVAKVVLSIDPLNSNDDSSSPQFTMELAATESGNMPKCYSLDMSKDFIPMSVFSELSQGKLSVEGKILNKFDMKPHNENLENYGKLCRERTKKYMKNRKIQVIDNDNGAHMRPMPGMIGFIAPGPSEKKKMPTKGSDTKRTRRDRGEMEAIMFKLFERQPNWTLRQLIQETDQPEQFLKDILKELCVYNNKGASQGTYELKPEYRKSVEEPTPE</sequence>
<keyword evidence="6" id="KW-0539">Nucleus</keyword>
<feature type="non-terminal residue" evidence="9">
    <location>
        <position position="1"/>
    </location>
</feature>
<keyword evidence="5" id="KW-0804">Transcription</keyword>
<dbReference type="GO" id="GO:0006367">
    <property type="term" value="P:transcription initiation at RNA polymerase II promoter"/>
    <property type="evidence" value="ECO:0007669"/>
    <property type="project" value="InterPro"/>
</dbReference>
<evidence type="ECO:0000313" key="9">
    <source>
        <dbReference type="EMBL" id="BBG97831.1"/>
    </source>
</evidence>
<dbReference type="InterPro" id="IPR036388">
    <property type="entry name" value="WH-like_DNA-bd_sf"/>
</dbReference>
<protein>
    <submittedName>
        <fullName evidence="9">Transcription initiation factor IIF, beta subunit</fullName>
    </submittedName>
</protein>
<dbReference type="Pfam" id="PF02270">
    <property type="entry name" value="TFIIF_beta"/>
    <property type="match status" value="1"/>
</dbReference>
<feature type="region of interest" description="Disordered" evidence="7">
    <location>
        <begin position="30"/>
        <end position="64"/>
    </location>
</feature>
<evidence type="ECO:0000256" key="2">
    <source>
        <dbReference type="ARBA" id="ARBA00009543"/>
    </source>
</evidence>
<dbReference type="GO" id="GO:0003677">
    <property type="term" value="F:DNA binding"/>
    <property type="evidence" value="ECO:0007669"/>
    <property type="project" value="UniProtKB-KW"/>
</dbReference>
<reference evidence="9" key="1">
    <citation type="journal article" date="2019" name="Science">
        <title>Mutation of a bHLH transcription factor allowed almond domestication.</title>
        <authorList>
            <person name="Sanchez-Perez R."/>
            <person name="Pavan S."/>
            <person name="Mazzeo R."/>
            <person name="Moldovan C."/>
            <person name="Aiese Cigliano R."/>
            <person name="Del Cueto J."/>
            <person name="Ricciardi F."/>
            <person name="Lotti C."/>
            <person name="Ricciardi L."/>
            <person name="Dicenta F."/>
            <person name="Lopez-Marques R.L."/>
            <person name="Lindberg Moller B."/>
        </authorList>
    </citation>
    <scope>NUCLEOTIDE SEQUENCE</scope>
</reference>
<keyword evidence="9" id="KW-0396">Initiation factor</keyword>
<dbReference type="SUPFAM" id="SSF46785">
    <property type="entry name" value="Winged helix' DNA-binding domain"/>
    <property type="match status" value="1"/>
</dbReference>
<feature type="region of interest" description="Disordered" evidence="7">
    <location>
        <begin position="223"/>
        <end position="248"/>
    </location>
</feature>
<feature type="compositionally biased region" description="Low complexity" evidence="7">
    <location>
        <begin position="84"/>
        <end position="102"/>
    </location>
</feature>
<evidence type="ECO:0000256" key="5">
    <source>
        <dbReference type="ARBA" id="ARBA00023163"/>
    </source>
</evidence>
<feature type="compositionally biased region" description="Basic and acidic residues" evidence="7">
    <location>
        <begin position="229"/>
        <end position="248"/>
    </location>
</feature>
<proteinExistence type="inferred from homology"/>
<dbReference type="PANTHER" id="PTHR10445">
    <property type="entry name" value="GENERAL TRANSCRIPTION FACTOR IIF SUBUNIT 2"/>
    <property type="match status" value="1"/>
</dbReference>
<evidence type="ECO:0000256" key="4">
    <source>
        <dbReference type="ARBA" id="ARBA00023125"/>
    </source>
</evidence>